<feature type="domain" description="TonB-dependent receptor plug" evidence="10">
    <location>
        <begin position="227"/>
        <end position="326"/>
    </location>
</feature>
<dbReference type="NCBIfam" id="TIGR04056">
    <property type="entry name" value="OMP_RagA_SusC"/>
    <property type="match status" value="1"/>
</dbReference>
<evidence type="ECO:0000256" key="1">
    <source>
        <dbReference type="ARBA" id="ARBA00004571"/>
    </source>
</evidence>
<keyword evidence="6 8" id="KW-0472">Membrane</keyword>
<dbReference type="Gene3D" id="2.170.130.10">
    <property type="entry name" value="TonB-dependent receptor, plug domain"/>
    <property type="match status" value="1"/>
</dbReference>
<comment type="similarity">
    <text evidence="8">Belongs to the TonB-dependent receptor family.</text>
</comment>
<protein>
    <submittedName>
        <fullName evidence="11">TonB-linked SusC/RagA family outer membrane protein</fullName>
    </submittedName>
</protein>
<accession>A0A7W5H1C1</accession>
<keyword evidence="7 8" id="KW-0998">Cell outer membrane</keyword>
<dbReference type="InterPro" id="IPR011662">
    <property type="entry name" value="Secretin/TonB_short_N"/>
</dbReference>
<dbReference type="RefSeq" id="WP_183412128.1">
    <property type="nucleotide sequence ID" value="NZ_JACHYB010000001.1"/>
</dbReference>
<dbReference type="Pfam" id="PF07715">
    <property type="entry name" value="Plug"/>
    <property type="match status" value="1"/>
</dbReference>
<dbReference type="Gene3D" id="2.40.170.20">
    <property type="entry name" value="TonB-dependent receptor, beta-barrel domain"/>
    <property type="match status" value="1"/>
</dbReference>
<comment type="subcellular location">
    <subcellularLocation>
        <location evidence="1 8">Cell outer membrane</location>
        <topology evidence="1 8">Multi-pass membrane protein</topology>
    </subcellularLocation>
</comment>
<keyword evidence="3 8" id="KW-1134">Transmembrane beta strand</keyword>
<keyword evidence="2 8" id="KW-0813">Transport</keyword>
<dbReference type="SUPFAM" id="SSF56935">
    <property type="entry name" value="Porins"/>
    <property type="match status" value="1"/>
</dbReference>
<dbReference type="Proteomes" id="UP000544222">
    <property type="component" value="Unassembled WGS sequence"/>
</dbReference>
<sequence>MKKNTIKEKIKQHSFSLNRIQIVRYVSLLLFGFVVNILASSVSAQDTRISIEANHLPVREVLKMIETKSDYHFAYNNKLIDVTRKVDIHATNEKISDILKRIFKGTDVISTVIDHQIVLASAKSMGEVQDDSGTLPKVSGKVTDSKGQVLPGVTVMVQGTSKGTITDTNGMYTLQNIRSSQTLEFSFIGMQKSSVLVGDHSVINVKMVETATGLNEVVVVGYGTEKKVNLTGAISSVTTQDIVVSPAASTTATLPGLMPGLVTKQTTGAPGNDELQLNIRGFDSPLVIVDGVEQDFNNIDPNEIASISVLKDASAAIYGSRAGNGVILVTTKRGQTGKPVITLNSSFTEQGVTLFPKPVNAGQYATLITEAELNSGIAPQNTRFTSADIQKYYAGNDPNYPNTNWWNVIMNNWSPQQQHNLSLSGGNERIKYYGFLGYLNQVGMFKTGDDKFSRYNLMTNIDAKVTDHLSVSFDVSAIDAITNQPSRDLTDIWMDFYDAQPIYPSSLPDPTKLPYVGTNMLTPLAETSRALGGYNDATNQTLTGTLSFTYEIPKITGLSLKGMANYYQLSSETKDFWKQSSVYTYNYDTKAYTLMGSDMPTTLDQSFYQNQLITTQLSLNYNRTFAKLHHLKALFLFETETQNDHWFSAHGEDFLTGAIDYLFGAGSINQRVNGSADEMGRASLVGRINYDYNDKYLFEATLRDDASAKFPPGHRWGLFPSLSAAWRASEEPFVKNKLPWIYNFKLRGSYGQMGEDNIGNFQYLSGYQFTTPYVFNEIAQSGLGVTGLANPNLTWEKITMYDAGLDLSVLNGKIYSTIDAFYRELTGIPASRLTSLPSTFGANLPLENLNSQNNRGYEIALGNKGNIGKLIWDVSVNFSFSRAKWEHFEEPTYTDPDQIRLYKQSGNWTDRYFGYIAEGLFTSQAQIDNLGYDQDGQGNKTLHPGDIIYKDVNHDGKIDWRDQEIIGYGTLPHQIYGLNIKLKYNDFDFSMLGQGALMISVPLSFQINSYRTPPDVIFNNRWTPENNNANAIIPRQTMNPGTNNSLGSTYWLKNGDYFRIKTFSLGYTVPKKILNNLDISQLRFFVSGMNVFTISALSKYNVDPETVSTNGWYYPQQRTFTLGLNLTF</sequence>
<evidence type="ECO:0000256" key="6">
    <source>
        <dbReference type="ARBA" id="ARBA00023136"/>
    </source>
</evidence>
<dbReference type="InterPro" id="IPR023996">
    <property type="entry name" value="TonB-dep_OMP_SusC/RagA"/>
</dbReference>
<dbReference type="GO" id="GO:0009279">
    <property type="term" value="C:cell outer membrane"/>
    <property type="evidence" value="ECO:0007669"/>
    <property type="project" value="UniProtKB-SubCell"/>
</dbReference>
<dbReference type="InterPro" id="IPR012910">
    <property type="entry name" value="Plug_dom"/>
</dbReference>
<dbReference type="InterPro" id="IPR023997">
    <property type="entry name" value="TonB-dep_OMP_SusC/RagA_CS"/>
</dbReference>
<dbReference type="EMBL" id="JACHYB010000001">
    <property type="protein sequence ID" value="MBB3186197.1"/>
    <property type="molecule type" value="Genomic_DNA"/>
</dbReference>
<keyword evidence="5" id="KW-0732">Signal</keyword>
<reference evidence="11 12" key="1">
    <citation type="submission" date="2020-08" db="EMBL/GenBank/DDBJ databases">
        <title>Genomic Encyclopedia of Type Strains, Phase IV (KMG-IV): sequencing the most valuable type-strain genomes for metagenomic binning, comparative biology and taxonomic classification.</title>
        <authorList>
            <person name="Goeker M."/>
        </authorList>
    </citation>
    <scope>NUCLEOTIDE SEQUENCE [LARGE SCALE GENOMIC DNA]</scope>
    <source>
        <strain evidence="11 12">DSM 27471</strain>
    </source>
</reference>
<evidence type="ECO:0000313" key="11">
    <source>
        <dbReference type="EMBL" id="MBB3186197.1"/>
    </source>
</evidence>
<dbReference type="InterPro" id="IPR036942">
    <property type="entry name" value="Beta-barrel_TonB_sf"/>
</dbReference>
<evidence type="ECO:0000259" key="10">
    <source>
        <dbReference type="Pfam" id="PF07715"/>
    </source>
</evidence>
<name>A0A7W5H1C1_9PORP</name>
<evidence type="ECO:0000256" key="7">
    <source>
        <dbReference type="ARBA" id="ARBA00023237"/>
    </source>
</evidence>
<evidence type="ECO:0000259" key="9">
    <source>
        <dbReference type="Pfam" id="PF07660"/>
    </source>
</evidence>
<dbReference type="NCBIfam" id="TIGR04057">
    <property type="entry name" value="SusC_RagA_signa"/>
    <property type="match status" value="1"/>
</dbReference>
<dbReference type="AlphaFoldDB" id="A0A7W5H1C1"/>
<dbReference type="InterPro" id="IPR008969">
    <property type="entry name" value="CarboxyPept-like_regulatory"/>
</dbReference>
<dbReference type="InterPro" id="IPR037066">
    <property type="entry name" value="Plug_dom_sf"/>
</dbReference>
<dbReference type="Pfam" id="PF13715">
    <property type="entry name" value="CarbopepD_reg_2"/>
    <property type="match status" value="1"/>
</dbReference>
<proteinExistence type="inferred from homology"/>
<dbReference type="GO" id="GO:0015344">
    <property type="term" value="F:siderophore uptake transmembrane transporter activity"/>
    <property type="evidence" value="ECO:0007669"/>
    <property type="project" value="TreeGrafter"/>
</dbReference>
<dbReference type="PROSITE" id="PS52016">
    <property type="entry name" value="TONB_DEPENDENT_REC_3"/>
    <property type="match status" value="1"/>
</dbReference>
<gene>
    <name evidence="11" type="ORF">FHX64_000360</name>
</gene>
<keyword evidence="4 8" id="KW-0812">Transmembrane</keyword>
<feature type="domain" description="Secretin/TonB short N-terminal" evidence="9">
    <location>
        <begin position="71"/>
        <end position="121"/>
    </location>
</feature>
<dbReference type="PANTHER" id="PTHR30069">
    <property type="entry name" value="TONB-DEPENDENT OUTER MEMBRANE RECEPTOR"/>
    <property type="match status" value="1"/>
</dbReference>
<dbReference type="Gene3D" id="2.60.40.1120">
    <property type="entry name" value="Carboxypeptidase-like, regulatory domain"/>
    <property type="match status" value="1"/>
</dbReference>
<dbReference type="GO" id="GO:0044718">
    <property type="term" value="P:siderophore transmembrane transport"/>
    <property type="evidence" value="ECO:0007669"/>
    <property type="project" value="TreeGrafter"/>
</dbReference>
<evidence type="ECO:0000256" key="4">
    <source>
        <dbReference type="ARBA" id="ARBA00022692"/>
    </source>
</evidence>
<keyword evidence="12" id="KW-1185">Reference proteome</keyword>
<evidence type="ECO:0000256" key="3">
    <source>
        <dbReference type="ARBA" id="ARBA00022452"/>
    </source>
</evidence>
<evidence type="ECO:0000256" key="2">
    <source>
        <dbReference type="ARBA" id="ARBA00022448"/>
    </source>
</evidence>
<organism evidence="11 12">
    <name type="scientific">Microbacter margulisiae</name>
    <dbReference type="NCBI Taxonomy" id="1350067"/>
    <lineage>
        <taxon>Bacteria</taxon>
        <taxon>Pseudomonadati</taxon>
        <taxon>Bacteroidota</taxon>
        <taxon>Bacteroidia</taxon>
        <taxon>Bacteroidales</taxon>
        <taxon>Porphyromonadaceae</taxon>
        <taxon>Microbacter</taxon>
    </lineage>
</organism>
<dbReference type="InterPro" id="IPR039426">
    <property type="entry name" value="TonB-dep_rcpt-like"/>
</dbReference>
<evidence type="ECO:0000256" key="5">
    <source>
        <dbReference type="ARBA" id="ARBA00022729"/>
    </source>
</evidence>
<evidence type="ECO:0000313" key="12">
    <source>
        <dbReference type="Proteomes" id="UP000544222"/>
    </source>
</evidence>
<evidence type="ECO:0000256" key="8">
    <source>
        <dbReference type="PROSITE-ProRule" id="PRU01360"/>
    </source>
</evidence>
<dbReference type="Pfam" id="PF07660">
    <property type="entry name" value="STN"/>
    <property type="match status" value="1"/>
</dbReference>
<comment type="caution">
    <text evidence="11">The sequence shown here is derived from an EMBL/GenBank/DDBJ whole genome shotgun (WGS) entry which is preliminary data.</text>
</comment>
<dbReference type="PANTHER" id="PTHR30069:SF29">
    <property type="entry name" value="HEMOGLOBIN AND HEMOGLOBIN-HAPTOGLOBIN-BINDING PROTEIN 1-RELATED"/>
    <property type="match status" value="1"/>
</dbReference>
<dbReference type="SUPFAM" id="SSF49464">
    <property type="entry name" value="Carboxypeptidase regulatory domain-like"/>
    <property type="match status" value="1"/>
</dbReference>